<evidence type="ECO:0000313" key="7">
    <source>
        <dbReference type="EMBL" id="KIV83753.1"/>
    </source>
</evidence>
<evidence type="ECO:0000256" key="1">
    <source>
        <dbReference type="ARBA" id="ARBA00022714"/>
    </source>
</evidence>
<evidence type="ECO:0000259" key="6">
    <source>
        <dbReference type="PROSITE" id="PS51296"/>
    </source>
</evidence>
<feature type="domain" description="Rieske" evidence="6">
    <location>
        <begin position="81"/>
        <end position="163"/>
    </location>
</feature>
<keyword evidence="3" id="KW-0408">Iron</keyword>
<dbReference type="PANTHER" id="PTHR21496">
    <property type="entry name" value="FERREDOXIN-RELATED"/>
    <property type="match status" value="1"/>
</dbReference>
<accession>A0A0D1ZAC9</accession>
<protein>
    <recommendedName>
        <fullName evidence="6">Rieske domain-containing protein</fullName>
    </recommendedName>
</protein>
<dbReference type="PANTHER" id="PTHR21496:SF0">
    <property type="entry name" value="RIESKE DOMAIN-CONTAINING PROTEIN"/>
    <property type="match status" value="1"/>
</dbReference>
<proteinExistence type="predicted"/>
<comment type="cofactor">
    <cofactor evidence="5">
        <name>[2Fe-2S] cluster</name>
        <dbReference type="ChEBI" id="CHEBI:190135"/>
    </cofactor>
</comment>
<dbReference type="PROSITE" id="PS51296">
    <property type="entry name" value="RIESKE"/>
    <property type="match status" value="1"/>
</dbReference>
<dbReference type="Pfam" id="PF00355">
    <property type="entry name" value="Rieske"/>
    <property type="match status" value="1"/>
</dbReference>
<reference evidence="7 8" key="1">
    <citation type="submission" date="2015-01" db="EMBL/GenBank/DDBJ databases">
        <title>The Genome Sequence of Exophiala sideris CBS121828.</title>
        <authorList>
            <consortium name="The Broad Institute Genomics Platform"/>
            <person name="Cuomo C."/>
            <person name="de Hoog S."/>
            <person name="Gorbushina A."/>
            <person name="Stielow B."/>
            <person name="Teixiera M."/>
            <person name="Abouelleil A."/>
            <person name="Chapman S.B."/>
            <person name="Priest M."/>
            <person name="Young S.K."/>
            <person name="Wortman J."/>
            <person name="Nusbaum C."/>
            <person name="Birren B."/>
        </authorList>
    </citation>
    <scope>NUCLEOTIDE SEQUENCE [LARGE SCALE GENOMIC DNA]</scope>
    <source>
        <strain evidence="7 8">CBS 121828</strain>
    </source>
</reference>
<dbReference type="Gene3D" id="2.102.10.10">
    <property type="entry name" value="Rieske [2Fe-2S] iron-sulphur domain"/>
    <property type="match status" value="1"/>
</dbReference>
<evidence type="ECO:0000313" key="8">
    <source>
        <dbReference type="Proteomes" id="UP000053599"/>
    </source>
</evidence>
<dbReference type="Proteomes" id="UP000053599">
    <property type="component" value="Unassembled WGS sequence"/>
</dbReference>
<name>A0A0D1ZAC9_9EURO</name>
<dbReference type="HOGENOM" id="CLU_079949_0_0_1"/>
<gene>
    <name evidence="7" type="ORF">PV11_05748</name>
</gene>
<dbReference type="SUPFAM" id="SSF50022">
    <property type="entry name" value="ISP domain"/>
    <property type="match status" value="1"/>
</dbReference>
<dbReference type="InterPro" id="IPR036922">
    <property type="entry name" value="Rieske_2Fe-2S_sf"/>
</dbReference>
<dbReference type="STRING" id="1016849.A0A0D1ZAC9"/>
<organism evidence="7 8">
    <name type="scientific">Exophiala sideris</name>
    <dbReference type="NCBI Taxonomy" id="1016849"/>
    <lineage>
        <taxon>Eukaryota</taxon>
        <taxon>Fungi</taxon>
        <taxon>Dikarya</taxon>
        <taxon>Ascomycota</taxon>
        <taxon>Pezizomycotina</taxon>
        <taxon>Eurotiomycetes</taxon>
        <taxon>Chaetothyriomycetidae</taxon>
        <taxon>Chaetothyriales</taxon>
        <taxon>Herpotrichiellaceae</taxon>
        <taxon>Exophiala</taxon>
    </lineage>
</organism>
<evidence type="ECO:0000256" key="2">
    <source>
        <dbReference type="ARBA" id="ARBA00022723"/>
    </source>
</evidence>
<dbReference type="GO" id="GO:0046872">
    <property type="term" value="F:metal ion binding"/>
    <property type="evidence" value="ECO:0007669"/>
    <property type="project" value="UniProtKB-KW"/>
</dbReference>
<dbReference type="EMBL" id="KN846952">
    <property type="protein sequence ID" value="KIV83753.1"/>
    <property type="molecule type" value="Genomic_DNA"/>
</dbReference>
<sequence>MRPFEPPSRAGAQWFSAGLASSFPDLDSDDDNNLSELRICNGDLTPGCKVFQVPREASSAMTQLTVAPDAQDSFDIGGDLKDQVLVFQYKGKFHAIDHKCPHASFPLSQANPFDIEDFGVILSAGLTCSKHGWSFDLFSGMSDRGKYKLSVWEVQLRDTTSTGKAENALENTTREVWVRRKQRFG</sequence>
<keyword evidence="4" id="KW-0411">Iron-sulfur</keyword>
<dbReference type="InterPro" id="IPR017941">
    <property type="entry name" value="Rieske_2Fe-2S"/>
</dbReference>
<keyword evidence="1" id="KW-0001">2Fe-2S</keyword>
<keyword evidence="2" id="KW-0479">Metal-binding</keyword>
<evidence type="ECO:0000256" key="5">
    <source>
        <dbReference type="ARBA" id="ARBA00034078"/>
    </source>
</evidence>
<evidence type="ECO:0000256" key="3">
    <source>
        <dbReference type="ARBA" id="ARBA00023004"/>
    </source>
</evidence>
<dbReference type="GO" id="GO:0051537">
    <property type="term" value="F:2 iron, 2 sulfur cluster binding"/>
    <property type="evidence" value="ECO:0007669"/>
    <property type="project" value="UniProtKB-KW"/>
</dbReference>
<dbReference type="AlphaFoldDB" id="A0A0D1ZAC9"/>
<evidence type="ECO:0000256" key="4">
    <source>
        <dbReference type="ARBA" id="ARBA00023014"/>
    </source>
</evidence>